<feature type="transmembrane region" description="Helical" evidence="1">
    <location>
        <begin position="72"/>
        <end position="89"/>
    </location>
</feature>
<evidence type="ECO:0000256" key="1">
    <source>
        <dbReference type="SAM" id="Phobius"/>
    </source>
</evidence>
<keyword evidence="1" id="KW-0812">Transmembrane</keyword>
<dbReference type="RefSeq" id="WP_012625481.1">
    <property type="nucleotide sequence ID" value="NZ_FPIW01000030.1"/>
</dbReference>
<reference evidence="3" key="1">
    <citation type="submission" date="2016-11" db="EMBL/GenBank/DDBJ databases">
        <authorList>
            <person name="Jaros S."/>
            <person name="Januszkiewicz K."/>
            <person name="Wedrychowicz H."/>
        </authorList>
    </citation>
    <scope>NUCLEOTIDE SEQUENCE [LARGE SCALE GENOMIC DNA]</scope>
    <source>
        <strain evidence="3">DSM 7057</strain>
    </source>
</reference>
<feature type="transmembrane region" description="Helical" evidence="1">
    <location>
        <begin position="45"/>
        <end position="66"/>
    </location>
</feature>
<dbReference type="EMBL" id="FPIW01000030">
    <property type="protein sequence ID" value="SFW53919.1"/>
    <property type="molecule type" value="Genomic_DNA"/>
</dbReference>
<protein>
    <submittedName>
        <fullName evidence="2">Uncharacterized protein</fullName>
    </submittedName>
</protein>
<dbReference type="AlphaFoldDB" id="A0AA94HU02"/>
<evidence type="ECO:0000313" key="2">
    <source>
        <dbReference type="EMBL" id="SFW53919.1"/>
    </source>
</evidence>
<accession>A0AA94HU02</accession>
<sequence length="100" mass="11316">MIAAYLASWRSHPVFNILFVCAMAFSWAIYALLHLKGIPWGSQQANIFVFVIAALCFVFIFVLPRYAFRPVAVHYFIMVGTLLPSLANGQELMRQSGLFN</sequence>
<organism evidence="2 3">
    <name type="scientific">Desulfovibrio desulfuricans</name>
    <dbReference type="NCBI Taxonomy" id="876"/>
    <lineage>
        <taxon>Bacteria</taxon>
        <taxon>Pseudomonadati</taxon>
        <taxon>Thermodesulfobacteriota</taxon>
        <taxon>Desulfovibrionia</taxon>
        <taxon>Desulfovibrionales</taxon>
        <taxon>Desulfovibrionaceae</taxon>
        <taxon>Desulfovibrio</taxon>
    </lineage>
</organism>
<feature type="transmembrane region" description="Helical" evidence="1">
    <location>
        <begin position="14"/>
        <end position="33"/>
    </location>
</feature>
<proteinExistence type="predicted"/>
<name>A0AA94HU02_DESDE</name>
<keyword evidence="1" id="KW-1133">Transmembrane helix</keyword>
<comment type="caution">
    <text evidence="2">The sequence shown here is derived from an EMBL/GenBank/DDBJ whole genome shotgun (WGS) entry which is preliminary data.</text>
</comment>
<keyword evidence="1" id="KW-0472">Membrane</keyword>
<dbReference type="Proteomes" id="UP000182680">
    <property type="component" value="Unassembled WGS sequence"/>
</dbReference>
<evidence type="ECO:0000313" key="3">
    <source>
        <dbReference type="Proteomes" id="UP000182680"/>
    </source>
</evidence>
<gene>
    <name evidence="2" type="ORF">SAMN02910291_01745</name>
</gene>